<dbReference type="Proteomes" id="UP001055172">
    <property type="component" value="Unassembled WGS sequence"/>
</dbReference>
<dbReference type="AlphaFoldDB" id="A0AA37GLK8"/>
<organism evidence="5 6">
    <name type="scientific">Colletotrichum liriopes</name>
    <dbReference type="NCBI Taxonomy" id="708192"/>
    <lineage>
        <taxon>Eukaryota</taxon>
        <taxon>Fungi</taxon>
        <taxon>Dikarya</taxon>
        <taxon>Ascomycota</taxon>
        <taxon>Pezizomycotina</taxon>
        <taxon>Sordariomycetes</taxon>
        <taxon>Hypocreomycetidae</taxon>
        <taxon>Glomerellales</taxon>
        <taxon>Glomerellaceae</taxon>
        <taxon>Colletotrichum</taxon>
        <taxon>Colletotrichum spaethianum species complex</taxon>
    </lineage>
</organism>
<keyword evidence="4" id="KW-0560">Oxidoreductase</keyword>
<dbReference type="Gene3D" id="3.30.465.10">
    <property type="match status" value="1"/>
</dbReference>
<comment type="similarity">
    <text evidence="1">Belongs to the oxygen-dependent FAD-linked oxidoreductase family.</text>
</comment>
<dbReference type="InterPro" id="IPR016169">
    <property type="entry name" value="FAD-bd_PCMH_sub2"/>
</dbReference>
<dbReference type="PANTHER" id="PTHR42973:SF54">
    <property type="entry name" value="FAD-BINDING PCMH-TYPE DOMAIN-CONTAINING PROTEIN"/>
    <property type="match status" value="1"/>
</dbReference>
<keyword evidence="2" id="KW-0285">Flavoprotein</keyword>
<evidence type="ECO:0000256" key="4">
    <source>
        <dbReference type="ARBA" id="ARBA00023002"/>
    </source>
</evidence>
<comment type="caution">
    <text evidence="5">The sequence shown here is derived from an EMBL/GenBank/DDBJ whole genome shotgun (WGS) entry which is preliminary data.</text>
</comment>
<sequence length="60" mass="6588">MEEWTCDNVLDHEVVLADGRILSASPTSNIDFDWASHGGGSNLGFVTKFELMAYEQVVGQ</sequence>
<proteinExistence type="inferred from homology"/>
<dbReference type="SUPFAM" id="SSF56176">
    <property type="entry name" value="FAD-binding/transporter-associated domain-like"/>
    <property type="match status" value="1"/>
</dbReference>
<evidence type="ECO:0000313" key="5">
    <source>
        <dbReference type="EMBL" id="GJC83279.1"/>
    </source>
</evidence>
<name>A0AA37GLK8_9PEZI</name>
<keyword evidence="6" id="KW-1185">Reference proteome</keyword>
<evidence type="ECO:0000256" key="2">
    <source>
        <dbReference type="ARBA" id="ARBA00022630"/>
    </source>
</evidence>
<dbReference type="GO" id="GO:0016491">
    <property type="term" value="F:oxidoreductase activity"/>
    <property type="evidence" value="ECO:0007669"/>
    <property type="project" value="UniProtKB-KW"/>
</dbReference>
<evidence type="ECO:0000256" key="1">
    <source>
        <dbReference type="ARBA" id="ARBA00005466"/>
    </source>
</evidence>
<dbReference type="InterPro" id="IPR050416">
    <property type="entry name" value="FAD-linked_Oxidoreductase"/>
</dbReference>
<reference evidence="5 6" key="1">
    <citation type="submission" date="2021-07" db="EMBL/GenBank/DDBJ databases">
        <title>Genome data of Colletotrichum spaethianum.</title>
        <authorList>
            <person name="Utami Y.D."/>
            <person name="Hiruma K."/>
        </authorList>
    </citation>
    <scope>NUCLEOTIDE SEQUENCE [LARGE SCALE GENOMIC DNA]</scope>
    <source>
        <strain evidence="5 6">MAFF 242679</strain>
    </source>
</reference>
<keyword evidence="3" id="KW-0274">FAD</keyword>
<gene>
    <name evidence="5" type="ORF">ColLi_06117</name>
</gene>
<evidence type="ECO:0000313" key="6">
    <source>
        <dbReference type="Proteomes" id="UP001055172"/>
    </source>
</evidence>
<dbReference type="GO" id="GO:0050660">
    <property type="term" value="F:flavin adenine dinucleotide binding"/>
    <property type="evidence" value="ECO:0007669"/>
    <property type="project" value="InterPro"/>
</dbReference>
<evidence type="ECO:0000256" key="3">
    <source>
        <dbReference type="ARBA" id="ARBA00022827"/>
    </source>
</evidence>
<protein>
    <submittedName>
        <fullName evidence="5">FAD-linked oxidoreductase ARB_02372</fullName>
    </submittedName>
</protein>
<dbReference type="PANTHER" id="PTHR42973">
    <property type="entry name" value="BINDING OXIDOREDUCTASE, PUTATIVE (AFU_ORTHOLOGUE AFUA_1G17690)-RELATED"/>
    <property type="match status" value="1"/>
</dbReference>
<accession>A0AA37GLK8</accession>
<dbReference type="InterPro" id="IPR036318">
    <property type="entry name" value="FAD-bd_PCMH-like_sf"/>
</dbReference>
<dbReference type="EMBL" id="BPPX01000011">
    <property type="protein sequence ID" value="GJC83279.1"/>
    <property type="molecule type" value="Genomic_DNA"/>
</dbReference>